<feature type="compositionally biased region" description="Polar residues" evidence="16">
    <location>
        <begin position="41"/>
        <end position="59"/>
    </location>
</feature>
<dbReference type="SMART" id="SM00249">
    <property type="entry name" value="PHD"/>
    <property type="match status" value="1"/>
</dbReference>
<keyword evidence="8" id="KW-0007">Acetylation</keyword>
<evidence type="ECO:0000256" key="2">
    <source>
        <dbReference type="ARBA" id="ARBA00004286"/>
    </source>
</evidence>
<feature type="domain" description="PHD-type" evidence="18">
    <location>
        <begin position="245"/>
        <end position="290"/>
    </location>
</feature>
<feature type="region of interest" description="Disordered" evidence="16">
    <location>
        <begin position="601"/>
        <end position="685"/>
    </location>
</feature>
<dbReference type="InterPro" id="IPR044075">
    <property type="entry name" value="PRKCBP1_PHD"/>
</dbReference>
<feature type="region of interest" description="Disordered" evidence="16">
    <location>
        <begin position="784"/>
        <end position="1050"/>
    </location>
</feature>
<feature type="compositionally biased region" description="Pro residues" evidence="16">
    <location>
        <begin position="12"/>
        <end position="31"/>
    </location>
</feature>
<feature type="compositionally biased region" description="Low complexity" evidence="16">
    <location>
        <begin position="94"/>
        <end position="104"/>
    </location>
</feature>
<evidence type="ECO:0000256" key="3">
    <source>
        <dbReference type="ARBA" id="ARBA00022454"/>
    </source>
</evidence>
<feature type="compositionally biased region" description="Pro residues" evidence="16">
    <location>
        <begin position="66"/>
        <end position="78"/>
    </location>
</feature>
<evidence type="ECO:0000256" key="11">
    <source>
        <dbReference type="ARBA" id="ARBA00023163"/>
    </source>
</evidence>
<feature type="compositionally biased region" description="Low complexity" evidence="16">
    <location>
        <begin position="132"/>
        <end position="146"/>
    </location>
</feature>
<feature type="compositionally biased region" description="Polar residues" evidence="16">
    <location>
        <begin position="1103"/>
        <end position="1112"/>
    </location>
</feature>
<sequence length="1561" mass="170308">MADGAAASGRTTPPPAPQESPPPQGEIPPPLGMAQPHSPGVSAQRSSVVETQSETQFLETSMKKTTPPPQGASSPPPGARTLHKETPSHHRARPQTQGVTAPPQGTTPPPQGTTPPPQGMTPLLQKGSPPSQGITTPPQGTVTPGGQEDGTVRRSNRAAIARTKQEIKNAVAQLSKMEGQNKRPKESPGGSHDSLKRKSPPEESGEGRSQDRNHSKSAKKKKKRPSSPYTKPPPPINQDKDSRNDFYCWLCHREGSVLCCELCPRVYHTRCLKLTQEPDGDWVCPACEKIMSAECVDTQSKAMGMVSVEQLSKLLLHSLQRMKHSGAEPFQNPVDPEQAPNYREYIFHPMDLSTLEKNIKKNKYGCTQAFIADTKWILHNCIIFNGSNNKLTTSARMIVRICEHEMYEIEVCPDCYTSSCTKKDNWFCEPCREPHILVWAKLKGFPFWPAKVLQEVDGQLDVRFFGQHDRAWVPVENCFIMSEEIPFPVKKQKGSFDNAVAEMNIYIENLRRKFGSFEYAPYRSPYDKSRVYTHNKVSPVSNAPTGKVRKIKDVARKLNKSSKPNFAAMLAVKAEPGTRSESASEQSLVLEEIDYGTYASTPSSITTASPLPSIDSADPVNVTSPGSYTTDVSNGKVPTADSEPSTFDSIAPPKSPPDLTEVKHSFSSVDTSMKQPTNPQASTNASSVLHELKAETPANQISARLTDLIAKPSSKSPSNKEASHSNKPVLHSNKSSVVKAPSSKAQLDMPKTYSQSLLGIKAGLDGTEGSSMALPLGTGVKTGIPASDELGGEEPLPAVSPPLSTARKSSSLLQTIESCKAKLGIDEVGDLPPPDDDGEDGDSDSESDSESDESDKDREEMEDEEEDGDQSEHREQHSEDGENLAKRSSESSDSVKQKGLTDENESRKKQDQSVKNVDEDRKSPELESDQVLQSVNPREGEEKMEVDLPKGGEKMDVDPSADGEKADSDSGERMEVDHTYSKSADEKGEDSPDIGLRLDCDSDSDSHDLVIDLGEESTSRKKEKENREVKQEKLSKCDTERDLSPPALSPVSAVTVTMATQAPTLQKATVTTVSTSDKGSKDPVVMDSLSKEWTQRQLKRSSQEYLQKQLTQKDPPAKTSGTMTLRSAAKPAPAPATSTTAPVSQTYPRFVQVSTGTPQKVLLAVQQSAHSQPGIVGQSPVVSSPPPVTSSTSSSSTTATTTTTTSTENTQTDDLSKYTDKVVEVVKGTFQQMWADLGRRGDNLATVKHLQLEVEKLSWRHRQEMAEMKHNMELTMAEMRQSLELEKQRLIQDLRRQCEADKNRAVEEAKKKQWCAFCGKEAIFYCCWNTSYCDYPCQQAHWPVHMNTCSQSTNNSTAQGGTDQSEGTSGESPTNQVRAAVSIQQAPTDSQVKGQAGSTNVTESEWREKARESLTTVLQQQKKEQAKVSYTQVSPTHISTGTSLEKARACLSSILKEQESEQALVVKEKVSQPGVQVRYIQPAASQPQAIQTFTNVPRGSTIIVQRPSSVAQVVQPVTSIPVLLEKDSRKTTAQVLQPAGVLQPVAALPSNSSSSFTLPSQ</sequence>
<feature type="compositionally biased region" description="Acidic residues" evidence="16">
    <location>
        <begin position="827"/>
        <end position="869"/>
    </location>
</feature>
<feature type="compositionally biased region" description="Polar residues" evidence="16">
    <location>
        <begin position="802"/>
        <end position="817"/>
    </location>
</feature>
<dbReference type="InterPro" id="IPR057053">
    <property type="entry name" value="MYND_ZMYND11_ZMYD8"/>
</dbReference>
<keyword evidence="11" id="KW-0804">Transcription</keyword>
<feature type="region of interest" description="Disordered" evidence="16">
    <location>
        <begin position="1173"/>
        <end position="1214"/>
    </location>
</feature>
<evidence type="ECO:0000256" key="5">
    <source>
        <dbReference type="ARBA" id="ARBA00022771"/>
    </source>
</evidence>
<evidence type="ECO:0000259" key="20">
    <source>
        <dbReference type="PROSITE" id="PS50865"/>
    </source>
</evidence>
<feature type="compositionally biased region" description="Basic and acidic residues" evidence="16">
    <location>
        <begin position="938"/>
        <end position="1010"/>
    </location>
</feature>
<dbReference type="GeneID" id="118404845"/>
<dbReference type="SUPFAM" id="SSF144232">
    <property type="entry name" value="HIT/MYND zinc finger-like"/>
    <property type="match status" value="1"/>
</dbReference>
<dbReference type="PANTHER" id="PTHR46453">
    <property type="entry name" value="PROTEIN KINASE C-BINDING PROTEIN 1"/>
    <property type="match status" value="1"/>
</dbReference>
<reference evidence="22" key="2">
    <citation type="submission" date="2025-08" db="UniProtKB">
        <authorList>
            <consortium name="RefSeq"/>
        </authorList>
    </citation>
    <scope>IDENTIFICATION</scope>
    <source>
        <strain evidence="22">S238N-H82</strain>
        <tissue evidence="22">Testes</tissue>
    </source>
</reference>
<dbReference type="Gene3D" id="1.20.920.10">
    <property type="entry name" value="Bromodomain-like"/>
    <property type="match status" value="1"/>
</dbReference>
<evidence type="ECO:0000256" key="7">
    <source>
        <dbReference type="ARBA" id="ARBA00022853"/>
    </source>
</evidence>
<dbReference type="GO" id="GO:0003714">
    <property type="term" value="F:transcription corepressor activity"/>
    <property type="evidence" value="ECO:0000318"/>
    <property type="project" value="GO_Central"/>
</dbReference>
<comment type="subcellular location">
    <subcellularLocation>
        <location evidence="2">Chromosome</location>
    </subcellularLocation>
    <subcellularLocation>
        <location evidence="1">Nucleus</location>
    </subcellularLocation>
</comment>
<dbReference type="InterPro" id="IPR000313">
    <property type="entry name" value="PWWP_dom"/>
</dbReference>
<dbReference type="InterPro" id="IPR019786">
    <property type="entry name" value="Zinc_finger_PHD-type_CS"/>
</dbReference>
<dbReference type="InterPro" id="IPR011011">
    <property type="entry name" value="Znf_FYVE_PHD"/>
</dbReference>
<evidence type="ECO:0000256" key="8">
    <source>
        <dbReference type="ARBA" id="ARBA00022990"/>
    </source>
</evidence>
<dbReference type="SUPFAM" id="SSF57903">
    <property type="entry name" value="FYVE/PHD zinc finger"/>
    <property type="match status" value="1"/>
</dbReference>
<feature type="compositionally biased region" description="Pro residues" evidence="16">
    <location>
        <begin position="105"/>
        <end position="119"/>
    </location>
</feature>
<dbReference type="Pfam" id="PF23460">
    <property type="entry name" value="ZMYND8_CC"/>
    <property type="match status" value="1"/>
</dbReference>
<feature type="region of interest" description="Disordered" evidence="16">
    <location>
        <begin position="1352"/>
        <end position="1407"/>
    </location>
</feature>
<evidence type="ECO:0000259" key="18">
    <source>
        <dbReference type="PROSITE" id="PS50016"/>
    </source>
</evidence>
<dbReference type="GO" id="GO:0008270">
    <property type="term" value="F:zinc ion binding"/>
    <property type="evidence" value="ECO:0007669"/>
    <property type="project" value="UniProtKB-KW"/>
</dbReference>
<evidence type="ECO:0000256" key="12">
    <source>
        <dbReference type="ARBA" id="ARBA00023242"/>
    </source>
</evidence>
<dbReference type="CDD" id="cd20160">
    <property type="entry name" value="PWWP_PRKCBP1"/>
    <property type="match status" value="1"/>
</dbReference>
<evidence type="ECO:0000313" key="21">
    <source>
        <dbReference type="Proteomes" id="UP000001554"/>
    </source>
</evidence>
<feature type="compositionally biased region" description="Low complexity" evidence="16">
    <location>
        <begin position="601"/>
        <end position="614"/>
    </location>
</feature>
<feature type="compositionally biased region" description="Basic and acidic residues" evidence="16">
    <location>
        <begin position="193"/>
        <end position="214"/>
    </location>
</feature>
<dbReference type="PROSITE" id="PS01359">
    <property type="entry name" value="ZF_PHD_1"/>
    <property type="match status" value="1"/>
</dbReference>
<dbReference type="SMART" id="SM00293">
    <property type="entry name" value="PWWP"/>
    <property type="match status" value="1"/>
</dbReference>
<keyword evidence="9" id="KW-0805">Transcription regulation</keyword>
<keyword evidence="21" id="KW-1185">Reference proteome</keyword>
<evidence type="ECO:0000256" key="4">
    <source>
        <dbReference type="ARBA" id="ARBA00022723"/>
    </source>
</evidence>
<dbReference type="SMART" id="SM00297">
    <property type="entry name" value="BROMO"/>
    <property type="match status" value="1"/>
</dbReference>
<reference evidence="21" key="1">
    <citation type="journal article" date="2020" name="Nat. Ecol. Evol.">
        <title>Deeply conserved synteny resolves early events in vertebrate evolution.</title>
        <authorList>
            <person name="Simakov O."/>
            <person name="Marletaz F."/>
            <person name="Yue J.X."/>
            <person name="O'Connell B."/>
            <person name="Jenkins J."/>
            <person name="Brandt A."/>
            <person name="Calef R."/>
            <person name="Tung C.H."/>
            <person name="Huang T.K."/>
            <person name="Schmutz J."/>
            <person name="Satoh N."/>
            <person name="Yu J.K."/>
            <person name="Putnam N.H."/>
            <person name="Green R.E."/>
            <person name="Rokhsar D.S."/>
        </authorList>
    </citation>
    <scope>NUCLEOTIDE SEQUENCE [LARGE SCALE GENOMIC DNA]</scope>
    <source>
        <strain evidence="21">S238N-H82</strain>
    </source>
</reference>
<dbReference type="GO" id="GO:0005694">
    <property type="term" value="C:chromosome"/>
    <property type="evidence" value="ECO:0007669"/>
    <property type="project" value="UniProtKB-SubCell"/>
</dbReference>
<evidence type="ECO:0000256" key="14">
    <source>
        <dbReference type="PROSITE-ProRule" id="PRU00134"/>
    </source>
</evidence>
<evidence type="ECO:0000256" key="16">
    <source>
        <dbReference type="SAM" id="MobiDB-lite"/>
    </source>
</evidence>
<feature type="domain" description="MYND-type" evidence="20">
    <location>
        <begin position="1315"/>
        <end position="1349"/>
    </location>
</feature>
<dbReference type="SUPFAM" id="SSF47370">
    <property type="entry name" value="Bromodomain"/>
    <property type="match status" value="1"/>
</dbReference>
<evidence type="ECO:0000256" key="9">
    <source>
        <dbReference type="ARBA" id="ARBA00023015"/>
    </source>
</evidence>
<organism evidence="21 22">
    <name type="scientific">Branchiostoma floridae</name>
    <name type="common">Florida lancelet</name>
    <name type="synonym">Amphioxus</name>
    <dbReference type="NCBI Taxonomy" id="7739"/>
    <lineage>
        <taxon>Eukaryota</taxon>
        <taxon>Metazoa</taxon>
        <taxon>Chordata</taxon>
        <taxon>Cephalochordata</taxon>
        <taxon>Leptocardii</taxon>
        <taxon>Amphioxiformes</taxon>
        <taxon>Branchiostomatidae</taxon>
        <taxon>Branchiostoma</taxon>
    </lineage>
</organism>
<dbReference type="OMA" id="GSTIAEX"/>
<dbReference type="GO" id="GO:0140006">
    <property type="term" value="F:histone H3 reader activity"/>
    <property type="evidence" value="ECO:0007669"/>
    <property type="project" value="UniProtKB-ARBA"/>
</dbReference>
<dbReference type="InterPro" id="IPR002893">
    <property type="entry name" value="Znf_MYND"/>
</dbReference>
<feature type="region of interest" description="Disordered" evidence="16">
    <location>
        <begin position="1"/>
        <end position="238"/>
    </location>
</feature>
<keyword evidence="10 13" id="KW-0103">Bromodomain</keyword>
<evidence type="ECO:0000256" key="1">
    <source>
        <dbReference type="ARBA" id="ARBA00004123"/>
    </source>
</evidence>
<dbReference type="PROSITE" id="PS50865">
    <property type="entry name" value="ZF_MYND_2"/>
    <property type="match status" value="1"/>
</dbReference>
<dbReference type="PANTHER" id="PTHR46453:SF5">
    <property type="entry name" value="PROTEIN KINASE C-BINDING PROTEIN 1 ISOFORM X1"/>
    <property type="match status" value="1"/>
</dbReference>
<feature type="domain" description="Bromo" evidence="17">
    <location>
        <begin position="322"/>
        <end position="392"/>
    </location>
</feature>
<feature type="compositionally biased region" description="Polar residues" evidence="16">
    <location>
        <begin position="665"/>
        <end position="685"/>
    </location>
</feature>
<feature type="compositionally biased region" description="Basic and acidic residues" evidence="16">
    <location>
        <begin position="1017"/>
        <end position="1043"/>
    </location>
</feature>
<dbReference type="KEGG" id="bfo:118404845"/>
<feature type="compositionally biased region" description="Low complexity" evidence="16">
    <location>
        <begin position="1127"/>
        <end position="1143"/>
    </location>
</feature>
<feature type="region of interest" description="Disordered" evidence="16">
    <location>
        <begin position="1091"/>
        <end position="1143"/>
    </location>
</feature>
<feature type="compositionally biased region" description="Polar residues" evidence="16">
    <location>
        <begin position="1352"/>
        <end position="1403"/>
    </location>
</feature>
<feature type="compositionally biased region" description="Basic residues" evidence="16">
    <location>
        <begin position="215"/>
        <end position="225"/>
    </location>
</feature>
<dbReference type="Pfam" id="PF00855">
    <property type="entry name" value="PWWP"/>
    <property type="match status" value="1"/>
</dbReference>
<feature type="compositionally biased region" description="Polar residues" evidence="16">
    <location>
        <begin position="621"/>
        <end position="633"/>
    </location>
</feature>
<keyword evidence="12" id="KW-0539">Nucleus</keyword>
<evidence type="ECO:0000256" key="13">
    <source>
        <dbReference type="PROSITE-ProRule" id="PRU00035"/>
    </source>
</evidence>
<name>A0A9J7HIJ4_BRAFL</name>
<keyword evidence="15" id="KW-0175">Coiled coil</keyword>
<evidence type="ECO:0000256" key="10">
    <source>
        <dbReference type="ARBA" id="ARBA00023117"/>
    </source>
</evidence>
<dbReference type="RefSeq" id="XP_035660106.1">
    <property type="nucleotide sequence ID" value="XM_035804213.1"/>
</dbReference>
<dbReference type="PRINTS" id="PR00503">
    <property type="entry name" value="BROMODOMAIN"/>
</dbReference>
<dbReference type="InterPro" id="IPR037967">
    <property type="entry name" value="ZMYND8_Bromo_dom"/>
</dbReference>
<dbReference type="InterPro" id="IPR019787">
    <property type="entry name" value="Znf_PHD-finger"/>
</dbReference>
<dbReference type="InterPro" id="IPR056987">
    <property type="entry name" value="ZMYND8_CC"/>
</dbReference>
<dbReference type="PROSITE" id="PS50014">
    <property type="entry name" value="BROMODOMAIN_2"/>
    <property type="match status" value="1"/>
</dbReference>
<dbReference type="GO" id="GO:0005634">
    <property type="term" value="C:nucleus"/>
    <property type="evidence" value="ECO:0000318"/>
    <property type="project" value="GO_Central"/>
</dbReference>
<dbReference type="Gene3D" id="3.30.40.10">
    <property type="entry name" value="Zinc/RING finger domain, C3HC4 (zinc finger)"/>
    <property type="match status" value="1"/>
</dbReference>
<keyword evidence="6" id="KW-0862">Zinc</keyword>
<protein>
    <submittedName>
        <fullName evidence="22">Protein kinase C-binding protein 1-like isoform X1</fullName>
    </submittedName>
</protein>
<feature type="compositionally biased region" description="Basic and acidic residues" evidence="16">
    <location>
        <begin position="870"/>
        <end position="925"/>
    </location>
</feature>
<dbReference type="Gene3D" id="2.30.30.140">
    <property type="match status" value="1"/>
</dbReference>
<dbReference type="Gene3D" id="6.10.140.2220">
    <property type="match status" value="1"/>
</dbReference>
<dbReference type="InterPro" id="IPR036427">
    <property type="entry name" value="Bromodomain-like_sf"/>
</dbReference>
<dbReference type="FunFam" id="6.10.140.2220:FF:000002">
    <property type="entry name" value="Protein kinase C-binding protein 1 isoform C"/>
    <property type="match status" value="1"/>
</dbReference>
<dbReference type="SUPFAM" id="SSF63748">
    <property type="entry name" value="Tudor/PWWP/MBT"/>
    <property type="match status" value="1"/>
</dbReference>
<dbReference type="PROSITE" id="PS50812">
    <property type="entry name" value="PWWP"/>
    <property type="match status" value="1"/>
</dbReference>
<keyword evidence="3" id="KW-0158">Chromosome</keyword>
<dbReference type="Pfam" id="PF24324">
    <property type="entry name" value="MYND_ZMYND11_ZMYD8"/>
    <property type="match status" value="1"/>
</dbReference>
<dbReference type="Pfam" id="PF00439">
    <property type="entry name" value="Bromodomain"/>
    <property type="match status" value="1"/>
</dbReference>
<feature type="coiled-coil region" evidence="15">
    <location>
        <begin position="1269"/>
        <end position="1311"/>
    </location>
</feature>
<dbReference type="InterPro" id="IPR001487">
    <property type="entry name" value="Bromodomain"/>
</dbReference>
<feature type="compositionally biased region" description="Low complexity" evidence="16">
    <location>
        <begin position="732"/>
        <end position="745"/>
    </location>
</feature>
<dbReference type="InterPro" id="IPR001965">
    <property type="entry name" value="Znf_PHD"/>
</dbReference>
<dbReference type="Proteomes" id="UP000001554">
    <property type="component" value="Chromosome 17"/>
</dbReference>
<dbReference type="CDD" id="cd15538">
    <property type="entry name" value="PHD_PRKCBP1"/>
    <property type="match status" value="1"/>
</dbReference>
<dbReference type="CDD" id="cd05508">
    <property type="entry name" value="Bromo_RACK7"/>
    <property type="match status" value="1"/>
</dbReference>
<dbReference type="InterPro" id="IPR018359">
    <property type="entry name" value="Bromodomain_CS"/>
</dbReference>
<feature type="compositionally biased region" description="Low complexity" evidence="16">
    <location>
        <begin position="1189"/>
        <end position="1207"/>
    </location>
</feature>
<dbReference type="InterPro" id="IPR013083">
    <property type="entry name" value="Znf_RING/FYVE/PHD"/>
</dbReference>
<evidence type="ECO:0000256" key="15">
    <source>
        <dbReference type="SAM" id="Coils"/>
    </source>
</evidence>
<evidence type="ECO:0000259" key="17">
    <source>
        <dbReference type="PROSITE" id="PS50014"/>
    </source>
</evidence>
<feature type="region of interest" description="Disordered" evidence="16">
    <location>
        <begin position="711"/>
        <end position="749"/>
    </location>
</feature>
<keyword evidence="4" id="KW-0479">Metal-binding</keyword>
<dbReference type="OrthoDB" id="6272564at2759"/>
<gene>
    <name evidence="22" type="primary">LOC118404845</name>
</gene>
<evidence type="ECO:0000256" key="6">
    <source>
        <dbReference type="ARBA" id="ARBA00022833"/>
    </source>
</evidence>
<keyword evidence="7" id="KW-0156">Chromatin regulator</keyword>
<dbReference type="PROSITE" id="PS00633">
    <property type="entry name" value="BROMODOMAIN_1"/>
    <property type="match status" value="1"/>
</dbReference>
<dbReference type="GO" id="GO:0005737">
    <property type="term" value="C:cytoplasm"/>
    <property type="evidence" value="ECO:0000318"/>
    <property type="project" value="GO_Central"/>
</dbReference>
<evidence type="ECO:0000259" key="19">
    <source>
        <dbReference type="PROSITE" id="PS50812"/>
    </source>
</evidence>
<accession>A0A9J7HIJ4</accession>
<dbReference type="PROSITE" id="PS50016">
    <property type="entry name" value="ZF_PHD_2"/>
    <property type="match status" value="1"/>
</dbReference>
<evidence type="ECO:0000313" key="22">
    <source>
        <dbReference type="RefSeq" id="XP_035660106.1"/>
    </source>
</evidence>
<keyword evidence="5 14" id="KW-0863">Zinc-finger</keyword>
<dbReference type="PROSITE" id="PS01360">
    <property type="entry name" value="ZF_MYND_1"/>
    <property type="match status" value="1"/>
</dbReference>
<feature type="domain" description="PWWP" evidence="19">
    <location>
        <begin position="434"/>
        <end position="484"/>
    </location>
</feature>
<proteinExistence type="predicted"/>